<proteinExistence type="predicted"/>
<feature type="compositionally biased region" description="Polar residues" evidence="1">
    <location>
        <begin position="45"/>
        <end position="54"/>
    </location>
</feature>
<dbReference type="AlphaFoldDB" id="A0A6G1L153"/>
<sequence length="422" mass="47927">MDYASSVPEAQVMPIGTDEAPRCNARTIHMSEAQSSGRNPVDHLPTSTNASSTSDHLLLDGTLKLDDLTASMQDMMKSPSMTRKQKLERMVWTAMKIVHDWLGGEWRVRWDLEGEADVDLVAFFREQLPELVDRLYEHQLQGKFGELRDNIIAKREKTREDWRKMIENALSRYFKDLATQTHTRQTSGLGTQHFGIPSMLERYHKKSNYKGASMAKEGNMAEGMLLLCEQLSGTTDLHSVLDSVKSVDLAKLHGLQSINRDKVFSLSSVIHYQNTLTTRNKDHADIIFDETDIKEMIEPNPEGVFLIEDVHRTNSRSTIKSCEPGDKNFMASPFGPPLEAKMRPAVPFHSSKGERESCRLYRNGDRDYENLPGDHKARLLPIVCASHYKKAEFANDVIAMSGPPEFFPKLEQNRDHRHIAST</sequence>
<evidence type="ECO:0000313" key="3">
    <source>
        <dbReference type="Proteomes" id="UP000799436"/>
    </source>
</evidence>
<dbReference type="Proteomes" id="UP000799436">
    <property type="component" value="Unassembled WGS sequence"/>
</dbReference>
<feature type="region of interest" description="Disordered" evidence="1">
    <location>
        <begin position="1"/>
        <end position="55"/>
    </location>
</feature>
<keyword evidence="3" id="KW-1185">Reference proteome</keyword>
<evidence type="ECO:0000313" key="2">
    <source>
        <dbReference type="EMBL" id="KAF2766616.1"/>
    </source>
</evidence>
<name>A0A6G1L153_9PEZI</name>
<protein>
    <submittedName>
        <fullName evidence="2">Uncharacterized protein</fullName>
    </submittedName>
</protein>
<evidence type="ECO:0000256" key="1">
    <source>
        <dbReference type="SAM" id="MobiDB-lite"/>
    </source>
</evidence>
<gene>
    <name evidence="2" type="ORF">EJ03DRAFT_353760</name>
</gene>
<accession>A0A6G1L153</accession>
<dbReference type="EMBL" id="ML995868">
    <property type="protein sequence ID" value="KAF2766616.1"/>
    <property type="molecule type" value="Genomic_DNA"/>
</dbReference>
<reference evidence="2" key="1">
    <citation type="journal article" date="2020" name="Stud. Mycol.">
        <title>101 Dothideomycetes genomes: a test case for predicting lifestyles and emergence of pathogens.</title>
        <authorList>
            <person name="Haridas S."/>
            <person name="Albert R."/>
            <person name="Binder M."/>
            <person name="Bloem J."/>
            <person name="Labutti K."/>
            <person name="Salamov A."/>
            <person name="Andreopoulos B."/>
            <person name="Baker S."/>
            <person name="Barry K."/>
            <person name="Bills G."/>
            <person name="Bluhm B."/>
            <person name="Cannon C."/>
            <person name="Castanera R."/>
            <person name="Culley D."/>
            <person name="Daum C."/>
            <person name="Ezra D."/>
            <person name="Gonzalez J."/>
            <person name="Henrissat B."/>
            <person name="Kuo A."/>
            <person name="Liang C."/>
            <person name="Lipzen A."/>
            <person name="Lutzoni F."/>
            <person name="Magnuson J."/>
            <person name="Mondo S."/>
            <person name="Nolan M."/>
            <person name="Ohm R."/>
            <person name="Pangilinan J."/>
            <person name="Park H.-J."/>
            <person name="Ramirez L."/>
            <person name="Alfaro M."/>
            <person name="Sun H."/>
            <person name="Tritt A."/>
            <person name="Yoshinaga Y."/>
            <person name="Zwiers L.-H."/>
            <person name="Turgeon B."/>
            <person name="Goodwin S."/>
            <person name="Spatafora J."/>
            <person name="Crous P."/>
            <person name="Grigoriev I."/>
        </authorList>
    </citation>
    <scope>NUCLEOTIDE SEQUENCE</scope>
    <source>
        <strain evidence="2">CBS 116005</strain>
    </source>
</reference>
<organism evidence="2 3">
    <name type="scientific">Teratosphaeria nubilosa</name>
    <dbReference type="NCBI Taxonomy" id="161662"/>
    <lineage>
        <taxon>Eukaryota</taxon>
        <taxon>Fungi</taxon>
        <taxon>Dikarya</taxon>
        <taxon>Ascomycota</taxon>
        <taxon>Pezizomycotina</taxon>
        <taxon>Dothideomycetes</taxon>
        <taxon>Dothideomycetidae</taxon>
        <taxon>Mycosphaerellales</taxon>
        <taxon>Teratosphaeriaceae</taxon>
        <taxon>Teratosphaeria</taxon>
    </lineage>
</organism>